<feature type="domain" description="PTS EIIA type-2" evidence="6">
    <location>
        <begin position="511"/>
        <end position="649"/>
    </location>
</feature>
<dbReference type="PANTHER" id="PTHR30185">
    <property type="entry name" value="CRYPTIC BETA-GLUCOSIDE BGL OPERON ANTITERMINATOR"/>
    <property type="match status" value="1"/>
</dbReference>
<feature type="domain" description="PRD" evidence="8">
    <location>
        <begin position="184"/>
        <end position="289"/>
    </location>
</feature>
<dbReference type="PANTHER" id="PTHR30185:SF13">
    <property type="entry name" value="LICABCH OPERON REGULATOR-RELATED"/>
    <property type="match status" value="1"/>
</dbReference>
<keyword evidence="2" id="KW-0677">Repeat</keyword>
<dbReference type="SUPFAM" id="SSF52794">
    <property type="entry name" value="PTS system IIB component-like"/>
    <property type="match status" value="1"/>
</dbReference>
<dbReference type="SUPFAM" id="SSF63520">
    <property type="entry name" value="PTS-regulatory domain, PRD"/>
    <property type="match status" value="2"/>
</dbReference>
<evidence type="ECO:0000313" key="10">
    <source>
        <dbReference type="Proteomes" id="UP000095544"/>
    </source>
</evidence>
<dbReference type="Pfam" id="PF00874">
    <property type="entry name" value="PRD"/>
    <property type="match status" value="2"/>
</dbReference>
<dbReference type="PROSITE" id="PS00372">
    <property type="entry name" value="PTS_EIIA_TYPE_2_HIS"/>
    <property type="match status" value="1"/>
</dbReference>
<dbReference type="CDD" id="cd00211">
    <property type="entry name" value="PTS_IIA_fru"/>
    <property type="match status" value="1"/>
</dbReference>
<evidence type="ECO:0000259" key="6">
    <source>
        <dbReference type="PROSITE" id="PS51094"/>
    </source>
</evidence>
<evidence type="ECO:0000256" key="4">
    <source>
        <dbReference type="ARBA" id="ARBA00023159"/>
    </source>
</evidence>
<dbReference type="PROSITE" id="PS51094">
    <property type="entry name" value="PTS_EIIA_TYPE_2"/>
    <property type="match status" value="1"/>
</dbReference>
<evidence type="ECO:0000256" key="3">
    <source>
        <dbReference type="ARBA" id="ARBA00023015"/>
    </source>
</evidence>
<evidence type="ECO:0000256" key="2">
    <source>
        <dbReference type="ARBA" id="ARBA00022737"/>
    </source>
</evidence>
<dbReference type="PROSITE" id="PS51099">
    <property type="entry name" value="PTS_EIIB_TYPE_2"/>
    <property type="match status" value="1"/>
</dbReference>
<sequence length="649" mass="75273">MFLPREKKILHLLYKNENKFTTSQIAAELKVSPRTIKADIKKIREILEKNSCSIKTKQGVGLWLYYDEAGEQFLQSVLYEMKDSYISSDVRKYYVAAYLLLHNKKYISMESIANLLYVSKGTIVNDVSELISFWEKFGITFIKKVKYGIKAEGSETQIRWALTDVLKKVGGKSGRIENEKIQTLFTKVRLESLKRIIRLAENRFHFVLTDISFDELLIQLAILITRVQMGCVTEPEEKKKQASEGRKAWFVSRYILEQIYEQLDVEIPESEITFLMTCLLAVRYQIPMTKEKDREKTRAREPQMFDDIMSLLQEVDEQYQLQLEEDSELACALFDHLECMVHRFQSMMYLENPILDAVKKEMFYEYEIASYLISKFGQKYGLETTEDEIGYVSFHIGAAIERARQKMKRNLSVTIICMTGIGTSQFVSMKLKRLFPEIEIKQIISGNQADSLEPEAQDFVISTVPIYKEGIEVLHVSSVLSETDIQRIRKYIQKKTSHLQEENTEYFYLKKFLNSSISIMNCDLKSKEEVIKLLGGRMISEGYVDEGYIQSVFEREELSETSVGSLVAIPHAFEGHIRKQGIGFMTLQKPIIWGSEKVQIVFMLALDAKVENNFQRIFSDVLDLTRNIKDVEQVLRAKKFSEIDILTKA</sequence>
<dbReference type="GO" id="GO:0008982">
    <property type="term" value="F:protein-N(PI)-phosphohistidine-sugar phosphotransferase activity"/>
    <property type="evidence" value="ECO:0007669"/>
    <property type="project" value="InterPro"/>
</dbReference>
<keyword evidence="5" id="KW-0804">Transcription</keyword>
<dbReference type="Gene3D" id="1.10.1790.10">
    <property type="entry name" value="PRD domain"/>
    <property type="match status" value="2"/>
</dbReference>
<dbReference type="Pfam" id="PF00359">
    <property type="entry name" value="PTS_EIIA_2"/>
    <property type="match status" value="1"/>
</dbReference>
<dbReference type="InterPro" id="IPR036388">
    <property type="entry name" value="WH-like_DNA-bd_sf"/>
</dbReference>
<name>A0A174J4C9_9FIRM</name>
<dbReference type="STRING" id="39482.ERS852491_03713"/>
<dbReference type="InterPro" id="IPR013011">
    <property type="entry name" value="PTS_EIIB_2"/>
</dbReference>
<dbReference type="InterPro" id="IPR007737">
    <property type="entry name" value="Mga_HTH"/>
</dbReference>
<keyword evidence="1" id="KW-0808">Transferase</keyword>
<dbReference type="CDD" id="cd05568">
    <property type="entry name" value="PTS_IIB_bgl_like"/>
    <property type="match status" value="1"/>
</dbReference>
<dbReference type="Pfam" id="PF05043">
    <property type="entry name" value="Mga"/>
    <property type="match status" value="1"/>
</dbReference>
<dbReference type="InterPro" id="IPR011608">
    <property type="entry name" value="PRD"/>
</dbReference>
<keyword evidence="3" id="KW-0805">Transcription regulation</keyword>
<dbReference type="EMBL" id="CYZU01000043">
    <property type="protein sequence ID" value="CUO92010.1"/>
    <property type="molecule type" value="Genomic_DNA"/>
</dbReference>
<dbReference type="AlphaFoldDB" id="A0A174J4C9"/>
<dbReference type="GO" id="GO:0006355">
    <property type="term" value="P:regulation of DNA-templated transcription"/>
    <property type="evidence" value="ECO:0007669"/>
    <property type="project" value="InterPro"/>
</dbReference>
<dbReference type="RefSeq" id="WP_055154618.1">
    <property type="nucleotide sequence ID" value="NZ_CYZU01000043.1"/>
</dbReference>
<dbReference type="OrthoDB" id="3175596at2"/>
<keyword evidence="4" id="KW-0010">Activator</keyword>
<dbReference type="InterPro" id="IPR013196">
    <property type="entry name" value="HTH_11"/>
</dbReference>
<dbReference type="Gene3D" id="3.40.50.2300">
    <property type="match status" value="1"/>
</dbReference>
<proteinExistence type="predicted"/>
<accession>A0A174J4C9</accession>
<dbReference type="InterPro" id="IPR050661">
    <property type="entry name" value="BglG_antiterminators"/>
</dbReference>
<feature type="domain" description="PRD" evidence="8">
    <location>
        <begin position="299"/>
        <end position="406"/>
    </location>
</feature>
<dbReference type="PROSITE" id="PS51372">
    <property type="entry name" value="PRD_2"/>
    <property type="match status" value="2"/>
</dbReference>
<evidence type="ECO:0000259" key="8">
    <source>
        <dbReference type="PROSITE" id="PS51372"/>
    </source>
</evidence>
<evidence type="ECO:0000256" key="5">
    <source>
        <dbReference type="ARBA" id="ARBA00023163"/>
    </source>
</evidence>
<protein>
    <submittedName>
        <fullName evidence="9">Probable licABCH operon regulator</fullName>
    </submittedName>
</protein>
<organism evidence="9 10">
    <name type="scientific">Faecalicatena contorta</name>
    <dbReference type="NCBI Taxonomy" id="39482"/>
    <lineage>
        <taxon>Bacteria</taxon>
        <taxon>Bacillati</taxon>
        <taxon>Bacillota</taxon>
        <taxon>Clostridia</taxon>
        <taxon>Lachnospirales</taxon>
        <taxon>Lachnospiraceae</taxon>
        <taxon>Faecalicatena</taxon>
    </lineage>
</organism>
<dbReference type="Gene3D" id="1.10.10.10">
    <property type="entry name" value="Winged helix-like DNA-binding domain superfamily/Winged helix DNA-binding domain"/>
    <property type="match status" value="2"/>
</dbReference>
<reference evidence="9 10" key="1">
    <citation type="submission" date="2015-09" db="EMBL/GenBank/DDBJ databases">
        <authorList>
            <consortium name="Pathogen Informatics"/>
        </authorList>
    </citation>
    <scope>NUCLEOTIDE SEQUENCE [LARGE SCALE GENOMIC DNA]</scope>
    <source>
        <strain evidence="9 10">2789STDY5834876</strain>
    </source>
</reference>
<dbReference type="GO" id="GO:0009401">
    <property type="term" value="P:phosphoenolpyruvate-dependent sugar phosphotransferase system"/>
    <property type="evidence" value="ECO:0007669"/>
    <property type="project" value="InterPro"/>
</dbReference>
<dbReference type="SUPFAM" id="SSF55804">
    <property type="entry name" value="Phoshotransferase/anion transport protein"/>
    <property type="match status" value="1"/>
</dbReference>
<dbReference type="Proteomes" id="UP000095544">
    <property type="component" value="Unassembled WGS sequence"/>
</dbReference>
<dbReference type="InterPro" id="IPR002178">
    <property type="entry name" value="PTS_EIIA_type-2_dom"/>
</dbReference>
<dbReference type="Pfam" id="PF08279">
    <property type="entry name" value="HTH_11"/>
    <property type="match status" value="1"/>
</dbReference>
<feature type="domain" description="PTS EIIB type-2" evidence="7">
    <location>
        <begin position="411"/>
        <end position="500"/>
    </location>
</feature>
<evidence type="ECO:0000256" key="1">
    <source>
        <dbReference type="ARBA" id="ARBA00022679"/>
    </source>
</evidence>
<dbReference type="InterPro" id="IPR036095">
    <property type="entry name" value="PTS_EIIB-like_sf"/>
</dbReference>
<dbReference type="InterPro" id="IPR036634">
    <property type="entry name" value="PRD_sf"/>
</dbReference>
<dbReference type="InterPro" id="IPR016152">
    <property type="entry name" value="PTrfase/Anion_transptr"/>
</dbReference>
<evidence type="ECO:0000259" key="7">
    <source>
        <dbReference type="PROSITE" id="PS51099"/>
    </source>
</evidence>
<gene>
    <name evidence="9" type="primary">licR</name>
    <name evidence="9" type="ORF">ERS852491_03713</name>
</gene>
<evidence type="ECO:0000313" key="9">
    <source>
        <dbReference type="EMBL" id="CUO92010.1"/>
    </source>
</evidence>
<dbReference type="Gene3D" id="3.40.930.10">
    <property type="entry name" value="Mannitol-specific EII, Chain A"/>
    <property type="match status" value="1"/>
</dbReference>